<evidence type="ECO:0008006" key="2">
    <source>
        <dbReference type="Google" id="ProtNLM"/>
    </source>
</evidence>
<proteinExistence type="predicted"/>
<protein>
    <recommendedName>
        <fullName evidence="2">Periplasmic heavy metal sensor</fullName>
    </recommendedName>
</protein>
<accession>A0A0F9DRH7</accession>
<evidence type="ECO:0000313" key="1">
    <source>
        <dbReference type="EMBL" id="KKL14548.1"/>
    </source>
</evidence>
<dbReference type="EMBL" id="LAZR01040415">
    <property type="protein sequence ID" value="KKL14548.1"/>
    <property type="molecule type" value="Genomic_DNA"/>
</dbReference>
<reference evidence="1" key="1">
    <citation type="journal article" date="2015" name="Nature">
        <title>Complex archaea that bridge the gap between prokaryotes and eukaryotes.</title>
        <authorList>
            <person name="Spang A."/>
            <person name="Saw J.H."/>
            <person name="Jorgensen S.L."/>
            <person name="Zaremba-Niedzwiedzka K."/>
            <person name="Martijn J."/>
            <person name="Lind A.E."/>
            <person name="van Eijk R."/>
            <person name="Schleper C."/>
            <person name="Guy L."/>
            <person name="Ettema T.J."/>
        </authorList>
    </citation>
    <scope>NUCLEOTIDE SEQUENCE</scope>
</reference>
<organism evidence="1">
    <name type="scientific">marine sediment metagenome</name>
    <dbReference type="NCBI Taxonomy" id="412755"/>
    <lineage>
        <taxon>unclassified sequences</taxon>
        <taxon>metagenomes</taxon>
        <taxon>ecological metagenomes</taxon>
    </lineage>
</organism>
<dbReference type="Gene3D" id="1.20.120.1490">
    <property type="match status" value="1"/>
</dbReference>
<name>A0A0F9DRH7_9ZZZZ</name>
<dbReference type="AlphaFoldDB" id="A0A0F9DRH7"/>
<gene>
    <name evidence="1" type="ORF">LCGC14_2514540</name>
</gene>
<sequence>MRTRGAILVAVLLIVSLAFHAAFAVGFLKARGELDAPRTFRQRAAIIAKQLQLDEKQLTAFEAVLDEKEQLRDSRSAQREAFMAEMMKDTPDQKGLDEYVAGPSAIKYRLSRLAIMRKIIAILRPSQREKLMQIVKKRHSPPKR</sequence>
<comment type="caution">
    <text evidence="1">The sequence shown here is derived from an EMBL/GenBank/DDBJ whole genome shotgun (WGS) entry which is preliminary data.</text>
</comment>